<name>A0AAE4HZU6_9STRE</name>
<feature type="transmembrane region" description="Helical" evidence="9">
    <location>
        <begin position="51"/>
        <end position="71"/>
    </location>
</feature>
<dbReference type="InterPro" id="IPR024041">
    <property type="entry name" value="NH4_transpt_AmtB-like_dom"/>
</dbReference>
<evidence type="ECO:0000256" key="2">
    <source>
        <dbReference type="ARBA" id="ARBA00005887"/>
    </source>
</evidence>
<sequence>MSPLAQVLGESDYNHDESNKIMLLIGMIFITFGCFGFNMGPVGRWNQQSAYIFLNTFLAIISGGLSWVLGAQFVPNSDRTERLLNGVIVGLVTSTAGIGYLTSIQVAVLTFIASICTFVLSQWVSDIIPIDDVVTSFGINGIGGFLGSLGVVLFYFNHFFIQLLAIFITCLLSISITYLITTFTFKACGTITVKN</sequence>
<keyword evidence="6 9" id="KW-0472">Membrane</keyword>
<dbReference type="Proteomes" id="UP001180515">
    <property type="component" value="Unassembled WGS sequence"/>
</dbReference>
<dbReference type="SUPFAM" id="SSF111352">
    <property type="entry name" value="Ammonium transporter"/>
    <property type="match status" value="1"/>
</dbReference>
<dbReference type="Gene3D" id="1.10.3430.10">
    <property type="entry name" value="Ammonium transporter AmtB like domains"/>
    <property type="match status" value="1"/>
</dbReference>
<feature type="transmembrane region" description="Helical" evidence="9">
    <location>
        <begin position="162"/>
        <end position="185"/>
    </location>
</feature>
<dbReference type="PANTHER" id="PTHR43029">
    <property type="entry name" value="AMMONIUM TRANSPORTER MEP2"/>
    <property type="match status" value="1"/>
</dbReference>
<evidence type="ECO:0000256" key="9">
    <source>
        <dbReference type="SAM" id="Phobius"/>
    </source>
</evidence>
<evidence type="ECO:0000313" key="12">
    <source>
        <dbReference type="Proteomes" id="UP001180515"/>
    </source>
</evidence>
<accession>A0AAE4HZU6</accession>
<keyword evidence="3" id="KW-0813">Transport</keyword>
<comment type="similarity">
    <text evidence="2">Belongs to the ammonia transporter channel (TC 1.A.11.2) family.</text>
</comment>
<feature type="transmembrane region" description="Helical" evidence="9">
    <location>
        <begin position="107"/>
        <end position="125"/>
    </location>
</feature>
<organism evidence="11 12">
    <name type="scientific">Streptococcus parauberis</name>
    <dbReference type="NCBI Taxonomy" id="1348"/>
    <lineage>
        <taxon>Bacteria</taxon>
        <taxon>Bacillati</taxon>
        <taxon>Bacillota</taxon>
        <taxon>Bacilli</taxon>
        <taxon>Lactobacillales</taxon>
        <taxon>Streptococcaceae</taxon>
        <taxon>Streptococcus</taxon>
    </lineage>
</organism>
<evidence type="ECO:0000256" key="1">
    <source>
        <dbReference type="ARBA" id="ARBA00004141"/>
    </source>
</evidence>
<evidence type="ECO:0000256" key="8">
    <source>
        <dbReference type="ARBA" id="ARBA00050025"/>
    </source>
</evidence>
<comment type="subcellular location">
    <subcellularLocation>
        <location evidence="1">Membrane</location>
        <topology evidence="1">Multi-pass membrane protein</topology>
    </subcellularLocation>
</comment>
<evidence type="ECO:0000259" key="10">
    <source>
        <dbReference type="Pfam" id="PF00909"/>
    </source>
</evidence>
<feature type="transmembrane region" description="Helical" evidence="9">
    <location>
        <begin position="137"/>
        <end position="156"/>
    </location>
</feature>
<dbReference type="GO" id="GO:0005886">
    <property type="term" value="C:plasma membrane"/>
    <property type="evidence" value="ECO:0007669"/>
    <property type="project" value="TreeGrafter"/>
</dbReference>
<keyword evidence="4 9" id="KW-0812">Transmembrane</keyword>
<dbReference type="RefSeq" id="WP_257876022.1">
    <property type="nucleotide sequence ID" value="NZ_JARQAG010000047.1"/>
</dbReference>
<evidence type="ECO:0000256" key="7">
    <source>
        <dbReference type="ARBA" id="ARBA00023177"/>
    </source>
</evidence>
<proteinExistence type="inferred from homology"/>
<reference evidence="11" key="1">
    <citation type="submission" date="2023-03" db="EMBL/GenBank/DDBJ databases">
        <authorList>
            <person name="Shen W."/>
            <person name="Cai J."/>
        </authorList>
    </citation>
    <scope>NUCLEOTIDE SEQUENCE</scope>
    <source>
        <strain evidence="11">P82-2</strain>
    </source>
</reference>
<protein>
    <recommendedName>
        <fullName evidence="8">Ammonium transporter</fullName>
    </recommendedName>
</protein>
<feature type="domain" description="Ammonium transporter AmtB-like" evidence="10">
    <location>
        <begin position="10"/>
        <end position="158"/>
    </location>
</feature>
<evidence type="ECO:0000256" key="6">
    <source>
        <dbReference type="ARBA" id="ARBA00023136"/>
    </source>
</evidence>
<evidence type="ECO:0000313" key="11">
    <source>
        <dbReference type="EMBL" id="MDT2732836.1"/>
    </source>
</evidence>
<keyword evidence="5 9" id="KW-1133">Transmembrane helix</keyword>
<dbReference type="InterPro" id="IPR001905">
    <property type="entry name" value="Ammonium_transpt"/>
</dbReference>
<dbReference type="AlphaFoldDB" id="A0AAE4HZU6"/>
<dbReference type="PANTHER" id="PTHR43029:SF10">
    <property type="entry name" value="AMMONIUM TRANSPORTER MEP2"/>
    <property type="match status" value="1"/>
</dbReference>
<dbReference type="InterPro" id="IPR029020">
    <property type="entry name" value="Ammonium/urea_transptr"/>
</dbReference>
<keyword evidence="7" id="KW-0924">Ammonia transport</keyword>
<evidence type="ECO:0000256" key="5">
    <source>
        <dbReference type="ARBA" id="ARBA00022989"/>
    </source>
</evidence>
<evidence type="ECO:0000256" key="4">
    <source>
        <dbReference type="ARBA" id="ARBA00022692"/>
    </source>
</evidence>
<comment type="caution">
    <text evidence="11">The sequence shown here is derived from an EMBL/GenBank/DDBJ whole genome shotgun (WGS) entry which is preliminary data.</text>
</comment>
<dbReference type="Pfam" id="PF00909">
    <property type="entry name" value="Ammonium_transp"/>
    <property type="match status" value="1"/>
</dbReference>
<dbReference type="GO" id="GO:0008519">
    <property type="term" value="F:ammonium channel activity"/>
    <property type="evidence" value="ECO:0007669"/>
    <property type="project" value="InterPro"/>
</dbReference>
<dbReference type="EMBL" id="JARQAG010000047">
    <property type="protein sequence ID" value="MDT2732836.1"/>
    <property type="molecule type" value="Genomic_DNA"/>
</dbReference>
<feature type="transmembrane region" description="Helical" evidence="9">
    <location>
        <begin position="21"/>
        <end position="39"/>
    </location>
</feature>
<evidence type="ECO:0000256" key="3">
    <source>
        <dbReference type="ARBA" id="ARBA00022448"/>
    </source>
</evidence>
<gene>
    <name evidence="11" type="ORF">P7G31_11600</name>
</gene>